<feature type="compositionally biased region" description="Basic and acidic residues" evidence="1">
    <location>
        <begin position="231"/>
        <end position="240"/>
    </location>
</feature>
<evidence type="ECO:0000313" key="2">
    <source>
        <dbReference type="EMBL" id="KAB1259580.1"/>
    </source>
</evidence>
<feature type="region of interest" description="Disordered" evidence="1">
    <location>
        <begin position="816"/>
        <end position="880"/>
    </location>
</feature>
<protein>
    <submittedName>
        <fullName evidence="2">Uncharacterized protein</fullName>
    </submittedName>
</protein>
<feature type="compositionally biased region" description="Basic and acidic residues" evidence="1">
    <location>
        <begin position="426"/>
        <end position="445"/>
    </location>
</feature>
<organism evidence="2 3">
    <name type="scientific">Camelus dromedarius</name>
    <name type="common">Dromedary</name>
    <name type="synonym">Arabian camel</name>
    <dbReference type="NCBI Taxonomy" id="9838"/>
    <lineage>
        <taxon>Eukaryota</taxon>
        <taxon>Metazoa</taxon>
        <taxon>Chordata</taxon>
        <taxon>Craniata</taxon>
        <taxon>Vertebrata</taxon>
        <taxon>Euteleostomi</taxon>
        <taxon>Mammalia</taxon>
        <taxon>Eutheria</taxon>
        <taxon>Laurasiatheria</taxon>
        <taxon>Artiodactyla</taxon>
        <taxon>Tylopoda</taxon>
        <taxon>Camelidae</taxon>
        <taxon>Camelus</taxon>
    </lineage>
</organism>
<gene>
    <name evidence="2" type="ORF">Cadr_000025134</name>
</gene>
<dbReference type="Proteomes" id="UP000299084">
    <property type="component" value="Unassembled WGS sequence"/>
</dbReference>
<feature type="region of interest" description="Disordered" evidence="1">
    <location>
        <begin position="21"/>
        <end position="44"/>
    </location>
</feature>
<evidence type="ECO:0000313" key="3">
    <source>
        <dbReference type="Proteomes" id="UP000299084"/>
    </source>
</evidence>
<name>A0A5N4CLC9_CAMDR</name>
<feature type="region of interest" description="Disordered" evidence="1">
    <location>
        <begin position="219"/>
        <end position="245"/>
    </location>
</feature>
<feature type="region of interest" description="Disordered" evidence="1">
    <location>
        <begin position="426"/>
        <end position="458"/>
    </location>
</feature>
<dbReference type="AlphaFoldDB" id="A0A5N4CLC9"/>
<comment type="caution">
    <text evidence="2">The sequence shown here is derived from an EMBL/GenBank/DDBJ whole genome shotgun (WGS) entry which is preliminary data.</text>
</comment>
<accession>A0A5N4CLC9</accession>
<dbReference type="EMBL" id="JWIN03000022">
    <property type="protein sequence ID" value="KAB1259580.1"/>
    <property type="molecule type" value="Genomic_DNA"/>
</dbReference>
<evidence type="ECO:0000256" key="1">
    <source>
        <dbReference type="SAM" id="MobiDB-lite"/>
    </source>
</evidence>
<keyword evidence="3" id="KW-1185">Reference proteome</keyword>
<proteinExistence type="predicted"/>
<reference evidence="2 3" key="1">
    <citation type="journal article" date="2019" name="Mol. Ecol. Resour.">
        <title>Improving Illumina assemblies with Hi-C and long reads: an example with the North African dromedary.</title>
        <authorList>
            <person name="Elbers J.P."/>
            <person name="Rogers M.F."/>
            <person name="Perelman P.L."/>
            <person name="Proskuryakova A.A."/>
            <person name="Serdyukova N.A."/>
            <person name="Johnson W.E."/>
            <person name="Horin P."/>
            <person name="Corander J."/>
            <person name="Murphy D."/>
            <person name="Burger P.A."/>
        </authorList>
    </citation>
    <scope>NUCLEOTIDE SEQUENCE [LARGE SCALE GENOMIC DNA]</scope>
    <source>
        <strain evidence="2">Drom800</strain>
        <tissue evidence="2">Blood</tissue>
    </source>
</reference>
<sequence length="880" mass="96087">MLWSGTERRSYISPRAPAWGHQRFHTPARGTSWQPPRGAERGHRSLSEHPDLLMHIKAHVSLKPSSVATKGRPAMARPSARTHKHRLHHHHLRMSDGRPHLGFRILTTAPPGLWGRHAAAHAHSHHACAPRSQPLRLRGAVDAGIPACRLLPACNAIACLKRLLETPRSAFFAEVRRCAWAGRLGGGPGEEGRPPQRVNLQEASLWPLEVWPELLKHRTSEPRGGPWGRPGRVEPTERAAKGTTMQGTWLPLDETDRIAACIEFPVGTQMYCWKNPKQHGVGGWNIMSPAMSGPGHCSHRLRVKSLFQEKRQQVRSTAYLMLVSSDGRRGPRLCISGSVFISLETSPLPVALTQRLPRAPPLFWSPVKPLVWVFPCIPLPGGGSLSFASGLSHARRDLPTCTAVKTLPEQSSGVRLPPYLKEVQKVPSGEEHGLQARRASSDRGNRSCRSQGGIGTQGHQALQADGHCAEKVTTSHEGRSQWCRGTCGSLPEKSTLHLDFQLLAPRAGRESFCFFKLPPLRPPLRGGLPPLLAGLELHPGCAGMCLRVQGYRGLSHAAAILFLPSVNSLMLYHVPRAHKVSLCCESSNVPEKTMTSWTPSHTADTRRASLQCGLARVPSHMRYMLRRCPLKDEGELKASPHCLHSWILRSEGQLLSCTVSLAVRSASPRAPPPGTCLHTQTHMHSDVSALSPETCFLQCVSLTADMVPGSCADLWCYGIPRPYCQEATQERTGPEAPAQMLTLEEGIRKVCQRGQGHSNATLSAFLSSRFPPFSPSPETRSAAWGYLRSAEDVKDRCPSPMEARFLKVSSMTSLKAHSSGLKATATSSKTTERADGTGEPGLSSEQVPTRACGLPPTPALCHHVSPLGQRQLPQGRQPAP</sequence>